<organism evidence="1 2">
    <name type="scientific">Schistosoma japonicum</name>
    <name type="common">Blood fluke</name>
    <dbReference type="NCBI Taxonomy" id="6182"/>
    <lineage>
        <taxon>Eukaryota</taxon>
        <taxon>Metazoa</taxon>
        <taxon>Spiralia</taxon>
        <taxon>Lophotrochozoa</taxon>
        <taxon>Platyhelminthes</taxon>
        <taxon>Trematoda</taxon>
        <taxon>Digenea</taxon>
        <taxon>Strigeidida</taxon>
        <taxon>Schistosomatoidea</taxon>
        <taxon>Schistosomatidae</taxon>
        <taxon>Schistosoma</taxon>
    </lineage>
</organism>
<name>A0A4Z2CNW6_SCHJA</name>
<evidence type="ECO:0000313" key="1">
    <source>
        <dbReference type="EMBL" id="TNN05997.1"/>
    </source>
</evidence>
<reference evidence="1 2" key="1">
    <citation type="submission" date="2019-03" db="EMBL/GenBank/DDBJ databases">
        <title>An improved genome assembly of the fluke Schistosoma japonicum.</title>
        <authorList>
            <person name="Hu W."/>
            <person name="Luo F."/>
            <person name="Yin M."/>
            <person name="Mo X."/>
            <person name="Sun C."/>
            <person name="Wu Q."/>
            <person name="Zhu B."/>
            <person name="Xiang M."/>
            <person name="Wang J."/>
            <person name="Wang Y."/>
            <person name="Zhang T."/>
            <person name="Xu B."/>
            <person name="Zheng H."/>
            <person name="Feng Z."/>
        </authorList>
    </citation>
    <scope>NUCLEOTIDE SEQUENCE [LARGE SCALE GENOMIC DNA]</scope>
    <source>
        <strain evidence="1">HuSjv2</strain>
        <tissue evidence="1">Worms</tissue>
    </source>
</reference>
<dbReference type="OrthoDB" id="6273063at2759"/>
<protein>
    <submittedName>
        <fullName evidence="1">Jerky</fullName>
    </submittedName>
</protein>
<dbReference type="EMBL" id="SKCS01000487">
    <property type="protein sequence ID" value="TNN05997.1"/>
    <property type="molecule type" value="Genomic_DNA"/>
</dbReference>
<keyword evidence="2" id="KW-1185">Reference proteome</keyword>
<comment type="caution">
    <text evidence="1">The sequence shown here is derived from an EMBL/GenBank/DDBJ whole genome shotgun (WGS) entry which is preliminary data.</text>
</comment>
<gene>
    <name evidence="1" type="ORF">EWB00_008691</name>
</gene>
<dbReference type="Proteomes" id="UP000311919">
    <property type="component" value="Unassembled WGS sequence"/>
</dbReference>
<evidence type="ECO:0000313" key="2">
    <source>
        <dbReference type="Proteomes" id="UP000311919"/>
    </source>
</evidence>
<dbReference type="AlphaFoldDB" id="A0A4Z2CNW6"/>
<accession>A0A4Z2CNW6</accession>
<proteinExistence type="predicted"/>
<sequence length="184" mass="21166">MGKYFFLDGHTTHTKNIKAIELAGEYGIVMLSFSVHTTHRLQPLDISFFKSLKTNYKLALLFWLRTNPGNAVKQTTVSELLGIAYSKSVRKEIALNGFKFEGVSPCDRHKCDYDFYTPTLATKDSLRTPPFDISSQEQLSMVAVEKSREMYEEERKTFIDQIKLQLNILSLFPIINKVQNFGER</sequence>
<dbReference type="STRING" id="6182.A0A4Z2CNW6"/>